<organism evidence="1 2">
    <name type="scientific">Coemansia linderi</name>
    <dbReference type="NCBI Taxonomy" id="2663919"/>
    <lineage>
        <taxon>Eukaryota</taxon>
        <taxon>Fungi</taxon>
        <taxon>Fungi incertae sedis</taxon>
        <taxon>Zoopagomycota</taxon>
        <taxon>Kickxellomycotina</taxon>
        <taxon>Kickxellomycetes</taxon>
        <taxon>Kickxellales</taxon>
        <taxon>Kickxellaceae</taxon>
        <taxon>Coemansia</taxon>
    </lineage>
</organism>
<protein>
    <submittedName>
        <fullName evidence="1">Uncharacterized protein</fullName>
    </submittedName>
</protein>
<dbReference type="EMBL" id="JANBUK010002702">
    <property type="protein sequence ID" value="KAJ2770959.1"/>
    <property type="molecule type" value="Genomic_DNA"/>
</dbReference>
<evidence type="ECO:0000313" key="1">
    <source>
        <dbReference type="EMBL" id="KAJ2770959.1"/>
    </source>
</evidence>
<dbReference type="Proteomes" id="UP001140066">
    <property type="component" value="Unassembled WGS sequence"/>
</dbReference>
<proteinExistence type="predicted"/>
<sequence>HVVGSSRLVYSGVRAEATSSKYRALLWPLMRACSNFRAIAHSLYFYQAKLELVGDFNDARYLQKDLLDFGYQMHHIARDIAIDLDEQTVYSGKALSMLSQAPYSGCAFPLGRTLILALVLDEDEDSTTNQAVARVNIGALVQRIKQMAPNVAKIGVRPCH</sequence>
<comment type="caution">
    <text evidence="1">The sequence shown here is derived from an EMBL/GenBank/DDBJ whole genome shotgun (WGS) entry which is preliminary data.</text>
</comment>
<reference evidence="1" key="1">
    <citation type="submission" date="2022-07" db="EMBL/GenBank/DDBJ databases">
        <title>Phylogenomic reconstructions and comparative analyses of Kickxellomycotina fungi.</title>
        <authorList>
            <person name="Reynolds N.K."/>
            <person name="Stajich J.E."/>
            <person name="Barry K."/>
            <person name="Grigoriev I.V."/>
            <person name="Crous P."/>
            <person name="Smith M.E."/>
        </authorList>
    </citation>
    <scope>NUCLEOTIDE SEQUENCE</scope>
    <source>
        <strain evidence="1">BCRC 34191</strain>
    </source>
</reference>
<keyword evidence="2" id="KW-1185">Reference proteome</keyword>
<gene>
    <name evidence="1" type="ORF">GGI18_005124</name>
</gene>
<evidence type="ECO:0000313" key="2">
    <source>
        <dbReference type="Proteomes" id="UP001140066"/>
    </source>
</evidence>
<name>A0ACC1K0Q1_9FUNG</name>
<feature type="non-terminal residue" evidence="1">
    <location>
        <position position="1"/>
    </location>
</feature>
<accession>A0ACC1K0Q1</accession>